<gene>
    <name evidence="13" type="ORF">BJG266_LOCUS2666</name>
    <name evidence="12" type="ORF">QVE165_LOCUS1018</name>
</gene>
<evidence type="ECO:0000256" key="6">
    <source>
        <dbReference type="ARBA" id="ARBA00022840"/>
    </source>
</evidence>
<dbReference type="Pfam" id="PF00069">
    <property type="entry name" value="Pkinase"/>
    <property type="match status" value="1"/>
</dbReference>
<evidence type="ECO:0000313" key="13">
    <source>
        <dbReference type="EMBL" id="CAF0754790.1"/>
    </source>
</evidence>
<dbReference type="Proteomes" id="UP000663832">
    <property type="component" value="Unassembled WGS sequence"/>
</dbReference>
<feature type="domain" description="Protein kinase" evidence="11">
    <location>
        <begin position="12"/>
        <end position="298"/>
    </location>
</feature>
<dbReference type="InterPro" id="IPR011009">
    <property type="entry name" value="Kinase-like_dom_sf"/>
</dbReference>
<evidence type="ECO:0000256" key="3">
    <source>
        <dbReference type="ARBA" id="ARBA00022679"/>
    </source>
</evidence>
<dbReference type="GO" id="GO:0004693">
    <property type="term" value="F:cyclin-dependent protein serine/threonine kinase activity"/>
    <property type="evidence" value="ECO:0007669"/>
    <property type="project" value="UniProtKB-EC"/>
</dbReference>
<keyword evidence="3" id="KW-0808">Transferase</keyword>
<dbReference type="EMBL" id="CAJNOI010000006">
    <property type="protein sequence ID" value="CAF0754790.1"/>
    <property type="molecule type" value="Genomic_DNA"/>
</dbReference>
<feature type="region of interest" description="Disordered" evidence="10">
    <location>
        <begin position="302"/>
        <end position="466"/>
    </location>
</feature>
<dbReference type="EC" id="2.7.11.22" evidence="1"/>
<dbReference type="SMART" id="SM00220">
    <property type="entry name" value="S_TKc"/>
    <property type="match status" value="1"/>
</dbReference>
<feature type="compositionally biased region" description="Basic and acidic residues" evidence="10">
    <location>
        <begin position="346"/>
        <end position="359"/>
    </location>
</feature>
<dbReference type="PROSITE" id="PS00107">
    <property type="entry name" value="PROTEIN_KINASE_ATP"/>
    <property type="match status" value="1"/>
</dbReference>
<feature type="compositionally biased region" description="Polar residues" evidence="10">
    <location>
        <begin position="364"/>
        <end position="377"/>
    </location>
</feature>
<feature type="compositionally biased region" description="Polar residues" evidence="10">
    <location>
        <begin position="394"/>
        <end position="443"/>
    </location>
</feature>
<feature type="compositionally biased region" description="Acidic residues" evidence="10">
    <location>
        <begin position="445"/>
        <end position="455"/>
    </location>
</feature>
<evidence type="ECO:0000256" key="5">
    <source>
        <dbReference type="ARBA" id="ARBA00022777"/>
    </source>
</evidence>
<accession>A0A813PIV4</accession>
<dbReference type="PROSITE" id="PS00108">
    <property type="entry name" value="PROTEIN_KINASE_ST"/>
    <property type="match status" value="1"/>
</dbReference>
<feature type="compositionally biased region" description="Polar residues" evidence="10">
    <location>
        <begin position="782"/>
        <end position="800"/>
    </location>
</feature>
<comment type="catalytic activity">
    <reaction evidence="8">
        <text>L-seryl-[protein] + ATP = O-phospho-L-seryl-[protein] + ADP + H(+)</text>
        <dbReference type="Rhea" id="RHEA:17989"/>
        <dbReference type="Rhea" id="RHEA-COMP:9863"/>
        <dbReference type="Rhea" id="RHEA-COMP:11604"/>
        <dbReference type="ChEBI" id="CHEBI:15378"/>
        <dbReference type="ChEBI" id="CHEBI:29999"/>
        <dbReference type="ChEBI" id="CHEBI:30616"/>
        <dbReference type="ChEBI" id="CHEBI:83421"/>
        <dbReference type="ChEBI" id="CHEBI:456216"/>
        <dbReference type="EC" id="2.7.11.22"/>
    </reaction>
</comment>
<dbReference type="SUPFAM" id="SSF56112">
    <property type="entry name" value="Protein kinase-like (PK-like)"/>
    <property type="match status" value="1"/>
</dbReference>
<keyword evidence="2" id="KW-0723">Serine/threonine-protein kinase</keyword>
<keyword evidence="5" id="KW-0418">Kinase</keyword>
<keyword evidence="6 9" id="KW-0067">ATP-binding</keyword>
<proteinExistence type="predicted"/>
<feature type="binding site" evidence="9">
    <location>
        <position position="41"/>
    </location>
    <ligand>
        <name>ATP</name>
        <dbReference type="ChEBI" id="CHEBI:30616"/>
    </ligand>
</feature>
<evidence type="ECO:0000256" key="7">
    <source>
        <dbReference type="ARBA" id="ARBA00047811"/>
    </source>
</evidence>
<dbReference type="PROSITE" id="PS50011">
    <property type="entry name" value="PROTEIN_KINASE_DOM"/>
    <property type="match status" value="1"/>
</dbReference>
<feature type="region of interest" description="Disordered" evidence="10">
    <location>
        <begin position="496"/>
        <end position="524"/>
    </location>
</feature>
<name>A0A813PIV4_9BILA</name>
<feature type="compositionally biased region" description="Polar residues" evidence="10">
    <location>
        <begin position="496"/>
        <end position="517"/>
    </location>
</feature>
<dbReference type="OrthoDB" id="548217at2759"/>
<dbReference type="Proteomes" id="UP000663877">
    <property type="component" value="Unassembled WGS sequence"/>
</dbReference>
<dbReference type="Gene3D" id="3.30.200.20">
    <property type="entry name" value="Phosphorylase Kinase, domain 1"/>
    <property type="match status" value="1"/>
</dbReference>
<evidence type="ECO:0000256" key="9">
    <source>
        <dbReference type="PROSITE-ProRule" id="PRU10141"/>
    </source>
</evidence>
<dbReference type="GO" id="GO:0005524">
    <property type="term" value="F:ATP binding"/>
    <property type="evidence" value="ECO:0007669"/>
    <property type="project" value="UniProtKB-UniRule"/>
</dbReference>
<evidence type="ECO:0000256" key="2">
    <source>
        <dbReference type="ARBA" id="ARBA00022527"/>
    </source>
</evidence>
<evidence type="ECO:0000256" key="4">
    <source>
        <dbReference type="ARBA" id="ARBA00022741"/>
    </source>
</evidence>
<dbReference type="InterPro" id="IPR008271">
    <property type="entry name" value="Ser/Thr_kinase_AS"/>
</dbReference>
<protein>
    <recommendedName>
        <fullName evidence="1">cyclin-dependent kinase</fullName>
        <ecNumber evidence="1">2.7.11.22</ecNumber>
    </recommendedName>
</protein>
<dbReference type="InterPro" id="IPR050117">
    <property type="entry name" value="MAPK"/>
</dbReference>
<dbReference type="InterPro" id="IPR000719">
    <property type="entry name" value="Prot_kinase_dom"/>
</dbReference>
<feature type="compositionally biased region" description="Polar residues" evidence="10">
    <location>
        <begin position="324"/>
        <end position="343"/>
    </location>
</feature>
<evidence type="ECO:0000259" key="11">
    <source>
        <dbReference type="PROSITE" id="PS50011"/>
    </source>
</evidence>
<evidence type="ECO:0000256" key="10">
    <source>
        <dbReference type="SAM" id="MobiDB-lite"/>
    </source>
</evidence>
<keyword evidence="14" id="KW-1185">Reference proteome</keyword>
<keyword evidence="4 9" id="KW-0547">Nucleotide-binding</keyword>
<sequence>MKHIPANVKNKYEILGVIGEGSYGIVLKARKKDTNAIVAIKQFKQAPAGHYTDMDIIERELNVLQSLRFENVVELIEWFRHKKQCFLVFEYVEWNMLQVLQEHPDGLALEQVRHLSSQLFNAIHWCHTHEIIHRDIKPENLLISKNFILKLCDFGFARFCNTQTTADFYTDYVATRWYRSPELLIGSPYGKPVDIWACGCIMAELATGQALFAGESDIDQLYRIQKCLGPLPSKYVEAMKTNPKFDGLKFPPILHLETLERRYGHLFPPDVMSLFTGALRLYALERLTAEACIQHEAFTYASRKQRQRRSRQQRPKTVVGIIDISQSQYDPSNDTRNFPTSFGDSRLGKYHDNHSDIQLRRRSPTSSINNGIDSGTEISAIPPSSFASQPYRYRSNTQMTDRSHTSHQQQQIKTNPTQLRPHSSSSEECIQPTSVDLINSNGASADDDDDDDDDPNNIFSSHNNQKRKYIKNLQAQHLPSMPLNQQQSLPITSSTSKNVLSKTKQSYQKQSNRILHNSSKDAGKKHKRFTLDSYENRYYQQFQTVLNNQQVPESNISRLSMAVVPSLNINACGVPTNNNNSHNVSLLSFKQSQSREESNSDIQQKPKTRDLVRSRTVECHPSTIISVEPTPNFQRAPSRQTVVSHHQMVPDPMDQTDVETTVSATYSTTRNLEQPNINKYTCNLESRKSTYASDSHLINSTGYTSSFSRSHFPPTKGDFAQLNKILQAPQRETNHDLIKSAKISTKHNSTLFPKPPTESTRRQQLNTTFFGVHAYARTASQHTIMSTSQRQQSIRLPSTKSRLHDR</sequence>
<evidence type="ECO:0000256" key="1">
    <source>
        <dbReference type="ARBA" id="ARBA00012425"/>
    </source>
</evidence>
<evidence type="ECO:0000313" key="15">
    <source>
        <dbReference type="Proteomes" id="UP000663877"/>
    </source>
</evidence>
<reference evidence="13" key="1">
    <citation type="submission" date="2021-02" db="EMBL/GenBank/DDBJ databases">
        <authorList>
            <person name="Nowell W R."/>
        </authorList>
    </citation>
    <scope>NUCLEOTIDE SEQUENCE</scope>
</reference>
<dbReference type="AlphaFoldDB" id="A0A813PIV4"/>
<comment type="caution">
    <text evidence="13">The sequence shown here is derived from an EMBL/GenBank/DDBJ whole genome shotgun (WGS) entry which is preliminary data.</text>
</comment>
<evidence type="ECO:0000256" key="8">
    <source>
        <dbReference type="ARBA" id="ARBA00048367"/>
    </source>
</evidence>
<dbReference type="InterPro" id="IPR017441">
    <property type="entry name" value="Protein_kinase_ATP_BS"/>
</dbReference>
<dbReference type="PANTHER" id="PTHR24055">
    <property type="entry name" value="MITOGEN-ACTIVATED PROTEIN KINASE"/>
    <property type="match status" value="1"/>
</dbReference>
<comment type="catalytic activity">
    <reaction evidence="7">
        <text>L-threonyl-[protein] + ATP = O-phospho-L-threonyl-[protein] + ADP + H(+)</text>
        <dbReference type="Rhea" id="RHEA:46608"/>
        <dbReference type="Rhea" id="RHEA-COMP:11060"/>
        <dbReference type="Rhea" id="RHEA-COMP:11605"/>
        <dbReference type="ChEBI" id="CHEBI:15378"/>
        <dbReference type="ChEBI" id="CHEBI:30013"/>
        <dbReference type="ChEBI" id="CHEBI:30616"/>
        <dbReference type="ChEBI" id="CHEBI:61977"/>
        <dbReference type="ChEBI" id="CHEBI:456216"/>
        <dbReference type="EC" id="2.7.11.22"/>
    </reaction>
</comment>
<feature type="compositionally biased region" description="Basic residues" evidence="10">
    <location>
        <begin position="303"/>
        <end position="314"/>
    </location>
</feature>
<feature type="region of interest" description="Disordered" evidence="10">
    <location>
        <begin position="782"/>
        <end position="806"/>
    </location>
</feature>
<dbReference type="Gene3D" id="1.10.510.10">
    <property type="entry name" value="Transferase(Phosphotransferase) domain 1"/>
    <property type="match status" value="1"/>
</dbReference>
<organism evidence="13 15">
    <name type="scientific">Adineta steineri</name>
    <dbReference type="NCBI Taxonomy" id="433720"/>
    <lineage>
        <taxon>Eukaryota</taxon>
        <taxon>Metazoa</taxon>
        <taxon>Spiralia</taxon>
        <taxon>Gnathifera</taxon>
        <taxon>Rotifera</taxon>
        <taxon>Eurotatoria</taxon>
        <taxon>Bdelloidea</taxon>
        <taxon>Adinetida</taxon>
        <taxon>Adinetidae</taxon>
        <taxon>Adineta</taxon>
    </lineage>
</organism>
<dbReference type="EMBL" id="CAJNOM010000003">
    <property type="protein sequence ID" value="CAF0742900.1"/>
    <property type="molecule type" value="Genomic_DNA"/>
</dbReference>
<dbReference type="FunFam" id="3.30.200.20:FF:000049">
    <property type="entry name" value="cyclin-dependent kinase-like 1 isoform X1"/>
    <property type="match status" value="1"/>
</dbReference>
<dbReference type="FunFam" id="1.10.510.10:FF:000624">
    <property type="entry name" value="Mitogen-activated protein kinase"/>
    <property type="match status" value="1"/>
</dbReference>
<evidence type="ECO:0000313" key="12">
    <source>
        <dbReference type="EMBL" id="CAF0742900.1"/>
    </source>
</evidence>
<evidence type="ECO:0000313" key="14">
    <source>
        <dbReference type="Proteomes" id="UP000663832"/>
    </source>
</evidence>